<dbReference type="EMBL" id="SAYI01000021">
    <property type="protein sequence ID" value="TXJ53960.1"/>
    <property type="molecule type" value="Genomic_DNA"/>
</dbReference>
<keyword evidence="2 4" id="KW-0808">Transferase</keyword>
<evidence type="ECO:0000256" key="2">
    <source>
        <dbReference type="ARBA" id="ARBA00022679"/>
    </source>
</evidence>
<keyword evidence="1" id="KW-0328">Glycosyltransferase</keyword>
<dbReference type="GO" id="GO:0016758">
    <property type="term" value="F:hexosyltransferase activity"/>
    <property type="evidence" value="ECO:0007669"/>
    <property type="project" value="UniProtKB-ARBA"/>
</dbReference>
<dbReference type="PANTHER" id="PTHR22916">
    <property type="entry name" value="GLYCOSYLTRANSFERASE"/>
    <property type="match status" value="1"/>
</dbReference>
<dbReference type="InterPro" id="IPR001173">
    <property type="entry name" value="Glyco_trans_2-like"/>
</dbReference>
<comment type="caution">
    <text evidence="4">The sequence shown here is derived from an EMBL/GenBank/DDBJ whole genome shotgun (WGS) entry which is preliminary data.</text>
</comment>
<dbReference type="CDD" id="cd00761">
    <property type="entry name" value="Glyco_tranf_GTA_type"/>
    <property type="match status" value="1"/>
</dbReference>
<evidence type="ECO:0000256" key="1">
    <source>
        <dbReference type="ARBA" id="ARBA00022676"/>
    </source>
</evidence>
<protein>
    <submittedName>
        <fullName evidence="4">Glycosyltransferase</fullName>
    </submittedName>
</protein>
<dbReference type="Pfam" id="PF00535">
    <property type="entry name" value="Glycos_transf_2"/>
    <property type="match status" value="1"/>
</dbReference>
<evidence type="ECO:0000259" key="3">
    <source>
        <dbReference type="Pfam" id="PF00535"/>
    </source>
</evidence>
<feature type="domain" description="Glycosyltransferase 2-like" evidence="3">
    <location>
        <begin position="7"/>
        <end position="131"/>
    </location>
</feature>
<sequence>MEKPKISIVMPTYNVEKYFRKCIESVINQTLKEIEIIPVDDGSPDSCGKIMDEYAEKDKRIKPIHKENGGYGSAVNLGIEKATGEYIAILETDDWVEPNAYELLYNEAKRNDTDMTKCMFYIYNSFYKHKSVKPYDNNFFSFIDAPKEVFTLKEYPQILYKHASVWAAIYKSSFIKEIKFIEKFSYQDVPFLAEVLCKANRISFLKKYLIQYRIEENQNSSSLITNKNLLKMPENCIITREILKRYGFFERLIKEAFYLQVYYGNYNFYNRIQLKYKSQYLKLLKELFEDIKNDKEFKYLYFDREQKKFVENILKTPRFIILFRLYFKAFKKAIINSYDDGIYRRTKIFGFINITTKPARLQINTLYHRLDYLERLNKILYKKLKKIEFNIKTKD</sequence>
<evidence type="ECO:0000313" key="5">
    <source>
        <dbReference type="Proteomes" id="UP000322327"/>
    </source>
</evidence>
<dbReference type="InterPro" id="IPR029044">
    <property type="entry name" value="Nucleotide-diphossugar_trans"/>
</dbReference>
<gene>
    <name evidence="4" type="ORF">EPJ76_11190</name>
</gene>
<dbReference type="RefSeq" id="WP_147531806.1">
    <property type="nucleotide sequence ID" value="NZ_SAYF01000017.1"/>
</dbReference>
<dbReference type="PANTHER" id="PTHR22916:SF51">
    <property type="entry name" value="GLYCOSYLTRANSFERASE EPSH-RELATED"/>
    <property type="match status" value="1"/>
</dbReference>
<name>A0A5C8FHL9_9SPIR</name>
<proteinExistence type="predicted"/>
<evidence type="ECO:0000313" key="4">
    <source>
        <dbReference type="EMBL" id="TXJ53960.1"/>
    </source>
</evidence>
<reference evidence="4 5" key="1">
    <citation type="journal article" date="1992" name="Lakartidningen">
        <title>[Penicillin V and not amoxicillin is the first choice preparation in acute otitis].</title>
        <authorList>
            <person name="Kamme C."/>
            <person name="Lundgren K."/>
            <person name="Prellner K."/>
        </authorList>
    </citation>
    <scope>NUCLEOTIDE SEQUENCE [LARGE SCALE GENOMIC DNA]</scope>
    <source>
        <strain evidence="4 5">PC3053II</strain>
    </source>
</reference>
<accession>A0A5C8FHL9</accession>
<dbReference type="SUPFAM" id="SSF53448">
    <property type="entry name" value="Nucleotide-diphospho-sugar transferases"/>
    <property type="match status" value="1"/>
</dbReference>
<dbReference type="Proteomes" id="UP000322327">
    <property type="component" value="Unassembled WGS sequence"/>
</dbReference>
<organism evidence="4 5">
    <name type="scientific">Brachyspira aalborgi</name>
    <dbReference type="NCBI Taxonomy" id="29522"/>
    <lineage>
        <taxon>Bacteria</taxon>
        <taxon>Pseudomonadati</taxon>
        <taxon>Spirochaetota</taxon>
        <taxon>Spirochaetia</taxon>
        <taxon>Brachyspirales</taxon>
        <taxon>Brachyspiraceae</taxon>
        <taxon>Brachyspira</taxon>
    </lineage>
</organism>
<dbReference type="AlphaFoldDB" id="A0A5C8FHL9"/>
<dbReference type="Gene3D" id="3.90.550.10">
    <property type="entry name" value="Spore Coat Polysaccharide Biosynthesis Protein SpsA, Chain A"/>
    <property type="match status" value="1"/>
</dbReference>